<evidence type="ECO:0000313" key="3">
    <source>
        <dbReference type="Proteomes" id="UP001598448"/>
    </source>
</evidence>
<sequence length="54" mass="5934">MEDPKKHHDGTLTSDHGTQDIAFTPGDNKGRVVYTRGTTVDDFAHDLPLLVKNA</sequence>
<gene>
    <name evidence="2" type="ORF">ACFWJN_00340</name>
</gene>
<dbReference type="RefSeq" id="WP_386706733.1">
    <property type="nucleotide sequence ID" value="NZ_JBHXIJ010000001.1"/>
</dbReference>
<dbReference type="Proteomes" id="UP001598448">
    <property type="component" value="Unassembled WGS sequence"/>
</dbReference>
<feature type="compositionally biased region" description="Basic and acidic residues" evidence="1">
    <location>
        <begin position="1"/>
        <end position="10"/>
    </location>
</feature>
<dbReference type="EMBL" id="JBHXIJ010000001">
    <property type="protein sequence ID" value="MFD5097433.1"/>
    <property type="molecule type" value="Genomic_DNA"/>
</dbReference>
<comment type="caution">
    <text evidence="2">The sequence shown here is derived from an EMBL/GenBank/DDBJ whole genome shotgun (WGS) entry which is preliminary data.</text>
</comment>
<accession>A0ABW6FCN8</accession>
<evidence type="ECO:0000256" key="1">
    <source>
        <dbReference type="SAM" id="MobiDB-lite"/>
    </source>
</evidence>
<feature type="region of interest" description="Disordered" evidence="1">
    <location>
        <begin position="1"/>
        <end position="30"/>
    </location>
</feature>
<evidence type="ECO:0000313" key="2">
    <source>
        <dbReference type="EMBL" id="MFD5097433.1"/>
    </source>
</evidence>
<organism evidence="2 3">
    <name type="scientific">Streptomyces albidochromogenes</name>
    <dbReference type="NCBI Taxonomy" id="329524"/>
    <lineage>
        <taxon>Bacteria</taxon>
        <taxon>Bacillati</taxon>
        <taxon>Actinomycetota</taxon>
        <taxon>Actinomycetes</taxon>
        <taxon>Kitasatosporales</taxon>
        <taxon>Streptomycetaceae</taxon>
        <taxon>Streptomyces</taxon>
    </lineage>
</organism>
<keyword evidence="3" id="KW-1185">Reference proteome</keyword>
<protein>
    <submittedName>
        <fullName evidence="2">Uncharacterized protein</fullName>
    </submittedName>
</protein>
<reference evidence="2 3" key="1">
    <citation type="submission" date="2024-09" db="EMBL/GenBank/DDBJ databases">
        <title>The Natural Products Discovery Center: Release of the First 8490 Sequenced Strains for Exploring Actinobacteria Biosynthetic Diversity.</title>
        <authorList>
            <person name="Kalkreuter E."/>
            <person name="Kautsar S.A."/>
            <person name="Yang D."/>
            <person name="Bader C.D."/>
            <person name="Teijaro C.N."/>
            <person name="Fluegel L."/>
            <person name="Davis C.M."/>
            <person name="Simpson J.R."/>
            <person name="Lauterbach L."/>
            <person name="Steele A.D."/>
            <person name="Gui C."/>
            <person name="Meng S."/>
            <person name="Li G."/>
            <person name="Viehrig K."/>
            <person name="Ye F."/>
            <person name="Su P."/>
            <person name="Kiefer A.F."/>
            <person name="Nichols A."/>
            <person name="Cepeda A.J."/>
            <person name="Yan W."/>
            <person name="Fan B."/>
            <person name="Jiang Y."/>
            <person name="Adhikari A."/>
            <person name="Zheng C.-J."/>
            <person name="Schuster L."/>
            <person name="Cowan T.M."/>
            <person name="Smanski M.J."/>
            <person name="Chevrette M.G."/>
            <person name="De Carvalho L.P.S."/>
            <person name="Shen B."/>
        </authorList>
    </citation>
    <scope>NUCLEOTIDE SEQUENCE [LARGE SCALE GENOMIC DNA]</scope>
    <source>
        <strain evidence="2 3">NPDC058348</strain>
    </source>
</reference>
<proteinExistence type="predicted"/>
<name>A0ABW6FCN8_9ACTN</name>